<protein>
    <recommendedName>
        <fullName evidence="3">SCP domain-containing protein</fullName>
    </recommendedName>
</protein>
<evidence type="ECO:0000259" key="3">
    <source>
        <dbReference type="SMART" id="SM00198"/>
    </source>
</evidence>
<dbReference type="InterPro" id="IPR018244">
    <property type="entry name" value="Allrgn_V5/Tpx1_CS"/>
</dbReference>
<dbReference type="SUPFAM" id="SSF55797">
    <property type="entry name" value="PR-1-like"/>
    <property type="match status" value="1"/>
</dbReference>
<sequence length="228" mass="25324">RLVSCLGWVLFCFAPACLFCLILCGMSCCETWSGLMLEIDISLFSFVSLLQSWNASLESVAKDYAVQCIWDHNPDLEDTGENLYITSGALNISQALTNWYEERHHFTYETNSCVEEQMCGHYTQVVWADTDTIGCASHACDTVKGISLDRAVILVCNYFPGGNYENELPYRKGKPCTQCPDKIQKCKNNICGRYKAPAFPLLLGSSTPPAPLENLLLQTGILHSPSTP</sequence>
<dbReference type="PANTHER" id="PTHR10334">
    <property type="entry name" value="CYSTEINE-RICH SECRETORY PROTEIN-RELATED"/>
    <property type="match status" value="1"/>
</dbReference>
<dbReference type="PRINTS" id="PR00838">
    <property type="entry name" value="V5ALLERGEN"/>
</dbReference>
<dbReference type="Gene3D" id="3.40.33.10">
    <property type="entry name" value="CAP"/>
    <property type="match status" value="1"/>
</dbReference>
<dbReference type="AlphaFoldDB" id="A0A3B3T211"/>
<dbReference type="InterPro" id="IPR035940">
    <property type="entry name" value="CAP_sf"/>
</dbReference>
<dbReference type="InterPro" id="IPR001283">
    <property type="entry name" value="CRISP-related"/>
</dbReference>
<organism evidence="4 5">
    <name type="scientific">Paramormyrops kingsleyae</name>
    <dbReference type="NCBI Taxonomy" id="1676925"/>
    <lineage>
        <taxon>Eukaryota</taxon>
        <taxon>Metazoa</taxon>
        <taxon>Chordata</taxon>
        <taxon>Craniata</taxon>
        <taxon>Vertebrata</taxon>
        <taxon>Euteleostomi</taxon>
        <taxon>Actinopterygii</taxon>
        <taxon>Neopterygii</taxon>
        <taxon>Teleostei</taxon>
        <taxon>Osteoglossocephala</taxon>
        <taxon>Osteoglossomorpha</taxon>
        <taxon>Osteoglossiformes</taxon>
        <taxon>Mormyridae</taxon>
        <taxon>Paramormyrops</taxon>
    </lineage>
</organism>
<reference evidence="4" key="2">
    <citation type="submission" date="2025-09" db="UniProtKB">
        <authorList>
            <consortium name="Ensembl"/>
        </authorList>
    </citation>
    <scope>IDENTIFICATION</scope>
</reference>
<dbReference type="InterPro" id="IPR002413">
    <property type="entry name" value="V5_allergen-like"/>
</dbReference>
<dbReference type="InterPro" id="IPR014044">
    <property type="entry name" value="CAP_dom"/>
</dbReference>
<feature type="chain" id="PRO_5017379320" description="SCP domain-containing protein" evidence="2">
    <location>
        <begin position="21"/>
        <end position="228"/>
    </location>
</feature>
<dbReference type="STRING" id="1676925.ENSPKIP00000037112"/>
<evidence type="ECO:0000256" key="2">
    <source>
        <dbReference type="SAM" id="SignalP"/>
    </source>
</evidence>
<proteinExistence type="inferred from homology"/>
<accession>A0A3B3T211</accession>
<feature type="signal peptide" evidence="2">
    <location>
        <begin position="1"/>
        <end position="20"/>
    </location>
</feature>
<dbReference type="PRINTS" id="PR00837">
    <property type="entry name" value="V5TPXLIKE"/>
</dbReference>
<dbReference type="GeneTree" id="ENSGT00940000163908"/>
<keyword evidence="2" id="KW-0732">Signal</keyword>
<name>A0A3B3T211_9TELE</name>
<evidence type="ECO:0000313" key="5">
    <source>
        <dbReference type="Proteomes" id="UP000261540"/>
    </source>
</evidence>
<dbReference type="PROSITE" id="PS01010">
    <property type="entry name" value="CRISP_2"/>
    <property type="match status" value="1"/>
</dbReference>
<dbReference type="Proteomes" id="UP000261540">
    <property type="component" value="Unplaced"/>
</dbReference>
<feature type="domain" description="SCP" evidence="3">
    <location>
        <begin position="33"/>
        <end position="166"/>
    </location>
</feature>
<evidence type="ECO:0000256" key="1">
    <source>
        <dbReference type="ARBA" id="ARBA00009923"/>
    </source>
</evidence>
<keyword evidence="5" id="KW-1185">Reference proteome</keyword>
<comment type="similarity">
    <text evidence="1">Belongs to the CRISP family.</text>
</comment>
<dbReference type="Pfam" id="PF00188">
    <property type="entry name" value="CAP"/>
    <property type="match status" value="1"/>
</dbReference>
<dbReference type="GO" id="GO:0005576">
    <property type="term" value="C:extracellular region"/>
    <property type="evidence" value="ECO:0007669"/>
    <property type="project" value="InterPro"/>
</dbReference>
<dbReference type="Ensembl" id="ENSPKIT00000018070.1">
    <property type="protein sequence ID" value="ENSPKIP00000037112.1"/>
    <property type="gene ID" value="ENSPKIG00000015424.1"/>
</dbReference>
<dbReference type="SMART" id="SM00198">
    <property type="entry name" value="SCP"/>
    <property type="match status" value="1"/>
</dbReference>
<reference evidence="4" key="1">
    <citation type="submission" date="2025-08" db="UniProtKB">
        <authorList>
            <consortium name="Ensembl"/>
        </authorList>
    </citation>
    <scope>IDENTIFICATION</scope>
</reference>
<evidence type="ECO:0000313" key="4">
    <source>
        <dbReference type="Ensembl" id="ENSPKIP00000037112.1"/>
    </source>
</evidence>
<dbReference type="PROSITE" id="PS01009">
    <property type="entry name" value="CRISP_1"/>
    <property type="match status" value="1"/>
</dbReference>